<protein>
    <recommendedName>
        <fullName evidence="4">DUF4371 domain-containing protein</fullName>
    </recommendedName>
</protein>
<dbReference type="PANTHER" id="PTHR45749:SF35">
    <property type="entry name" value="AC-LIKE TRANSPOSASE-RELATED"/>
    <property type="match status" value="1"/>
</dbReference>
<keyword evidence="1" id="KW-0472">Membrane</keyword>
<accession>A0A371HS90</accession>
<dbReference type="PANTHER" id="PTHR45749">
    <property type="match status" value="1"/>
</dbReference>
<evidence type="ECO:0008006" key="4">
    <source>
        <dbReference type="Google" id="ProtNLM"/>
    </source>
</evidence>
<keyword evidence="1" id="KW-1133">Transmembrane helix</keyword>
<keyword evidence="3" id="KW-1185">Reference proteome</keyword>
<dbReference type="OrthoDB" id="1376117at2759"/>
<dbReference type="EMBL" id="QJKJ01001839">
    <property type="protein sequence ID" value="RDY05646.1"/>
    <property type="molecule type" value="Genomic_DNA"/>
</dbReference>
<reference evidence="2" key="1">
    <citation type="submission" date="2018-05" db="EMBL/GenBank/DDBJ databases">
        <title>Draft genome of Mucuna pruriens seed.</title>
        <authorList>
            <person name="Nnadi N.E."/>
            <person name="Vos R."/>
            <person name="Hasami M.H."/>
            <person name="Devisetty U.K."/>
            <person name="Aguiy J.C."/>
        </authorList>
    </citation>
    <scope>NUCLEOTIDE SEQUENCE [LARGE SCALE GENOMIC DNA]</scope>
    <source>
        <strain evidence="2">JCA_2017</strain>
    </source>
</reference>
<sequence>MLNGILLCKNILISPSIMKFIIIITLVIRSKNKLSNMLRNKVKSAIVQKIKEAKYFSMILDCTLDVSHQEQVTLILVVLIIFNFHDTTGQGLFEEIQNILKILALYTPCGYHSINLTLCDITSSYTNAKDFFGVLQRIYTVFSHSTKRWKILRDNVNGLTIKPLSQMHWESYVNSVHGIKTQISDIKEPLVQLAEQDNDLKIKSEVESLATHGIRNFEFLLAMVIWFELLTVANEIGKILEKTCVLMWL</sequence>
<comment type="caution">
    <text evidence="2">The sequence shown here is derived from an EMBL/GenBank/DDBJ whole genome shotgun (WGS) entry which is preliminary data.</text>
</comment>
<gene>
    <name evidence="2" type="ORF">CR513_10494</name>
</gene>
<feature type="non-terminal residue" evidence="2">
    <location>
        <position position="1"/>
    </location>
</feature>
<dbReference type="AlphaFoldDB" id="A0A371HS90"/>
<proteinExistence type="predicted"/>
<feature type="transmembrane region" description="Helical" evidence="1">
    <location>
        <begin position="12"/>
        <end position="29"/>
    </location>
</feature>
<evidence type="ECO:0000313" key="3">
    <source>
        <dbReference type="Proteomes" id="UP000257109"/>
    </source>
</evidence>
<evidence type="ECO:0000313" key="2">
    <source>
        <dbReference type="EMBL" id="RDY05646.1"/>
    </source>
</evidence>
<name>A0A371HS90_MUCPR</name>
<dbReference type="STRING" id="157652.A0A371HS90"/>
<keyword evidence="1" id="KW-0812">Transmembrane</keyword>
<organism evidence="2 3">
    <name type="scientific">Mucuna pruriens</name>
    <name type="common">Velvet bean</name>
    <name type="synonym">Dolichos pruriens</name>
    <dbReference type="NCBI Taxonomy" id="157652"/>
    <lineage>
        <taxon>Eukaryota</taxon>
        <taxon>Viridiplantae</taxon>
        <taxon>Streptophyta</taxon>
        <taxon>Embryophyta</taxon>
        <taxon>Tracheophyta</taxon>
        <taxon>Spermatophyta</taxon>
        <taxon>Magnoliopsida</taxon>
        <taxon>eudicotyledons</taxon>
        <taxon>Gunneridae</taxon>
        <taxon>Pentapetalae</taxon>
        <taxon>rosids</taxon>
        <taxon>fabids</taxon>
        <taxon>Fabales</taxon>
        <taxon>Fabaceae</taxon>
        <taxon>Papilionoideae</taxon>
        <taxon>50 kb inversion clade</taxon>
        <taxon>NPAAA clade</taxon>
        <taxon>indigoferoid/millettioid clade</taxon>
        <taxon>Phaseoleae</taxon>
        <taxon>Mucuna</taxon>
    </lineage>
</organism>
<dbReference type="Proteomes" id="UP000257109">
    <property type="component" value="Unassembled WGS sequence"/>
</dbReference>
<evidence type="ECO:0000256" key="1">
    <source>
        <dbReference type="SAM" id="Phobius"/>
    </source>
</evidence>